<keyword evidence="9" id="KW-1185">Reference proteome</keyword>
<dbReference type="FunFam" id="3.40.1280.30:FF:000018">
    <property type="entry name" value="Os02g0725600 protein"/>
    <property type="match status" value="1"/>
</dbReference>
<evidence type="ECO:0000313" key="8">
    <source>
        <dbReference type="EnsemblPlants" id="AUR62034063-RA:cds"/>
    </source>
</evidence>
<dbReference type="InterPro" id="IPR038459">
    <property type="entry name" value="MT_TRM10-typ_sf"/>
</dbReference>
<evidence type="ECO:0000256" key="1">
    <source>
        <dbReference type="ARBA" id="ARBA00012797"/>
    </source>
</evidence>
<dbReference type="InterPro" id="IPR028564">
    <property type="entry name" value="MT_TRM10-typ"/>
</dbReference>
<reference evidence="8" key="1">
    <citation type="journal article" date="2017" name="Nature">
        <title>The genome of Chenopodium quinoa.</title>
        <authorList>
            <person name="Jarvis D.E."/>
            <person name="Ho Y.S."/>
            <person name="Lightfoot D.J."/>
            <person name="Schmoeckel S.M."/>
            <person name="Li B."/>
            <person name="Borm T.J.A."/>
            <person name="Ohyanagi H."/>
            <person name="Mineta K."/>
            <person name="Michell C.T."/>
            <person name="Saber N."/>
            <person name="Kharbatia N.M."/>
            <person name="Rupper R.R."/>
            <person name="Sharp A.R."/>
            <person name="Dally N."/>
            <person name="Boughton B.A."/>
            <person name="Woo Y.H."/>
            <person name="Gao G."/>
            <person name="Schijlen E.G.W.M."/>
            <person name="Guo X."/>
            <person name="Momin A.A."/>
            <person name="Negrao S."/>
            <person name="Al-Babili S."/>
            <person name="Gehring C."/>
            <person name="Roessner U."/>
            <person name="Jung C."/>
            <person name="Murphy K."/>
            <person name="Arold S.T."/>
            <person name="Gojobori T."/>
            <person name="van der Linden C.G."/>
            <person name="van Loo E.N."/>
            <person name="Jellen E.N."/>
            <person name="Maughan P.J."/>
            <person name="Tester M."/>
        </authorList>
    </citation>
    <scope>NUCLEOTIDE SEQUENCE [LARGE SCALE GENOMIC DNA]</scope>
    <source>
        <strain evidence="8">cv. PI 614886</strain>
    </source>
</reference>
<evidence type="ECO:0000256" key="5">
    <source>
        <dbReference type="ARBA" id="ARBA00048434"/>
    </source>
</evidence>
<feature type="domain" description="SAM-dependent MTase TRM10-type" evidence="7">
    <location>
        <begin position="1"/>
        <end position="154"/>
    </location>
</feature>
<protein>
    <recommendedName>
        <fullName evidence="1">tRNA (guanine(9)-N(1))-methyltransferase</fullName>
        <ecNumber evidence="1">2.1.1.221</ecNumber>
    </recommendedName>
</protein>
<evidence type="ECO:0000256" key="3">
    <source>
        <dbReference type="ARBA" id="ARBA00022679"/>
    </source>
</evidence>
<dbReference type="OMA" id="YQIGFHV"/>
<dbReference type="Gene3D" id="3.40.1280.30">
    <property type="match status" value="1"/>
</dbReference>
<dbReference type="EC" id="2.1.1.221" evidence="1"/>
<dbReference type="Gramene" id="AUR62034063-RA">
    <property type="protein sequence ID" value="AUR62034063-RA:cds"/>
    <property type="gene ID" value="AUR62034063"/>
</dbReference>
<dbReference type="GO" id="GO:0002939">
    <property type="term" value="P:tRNA N1-guanine methylation"/>
    <property type="evidence" value="ECO:0007669"/>
    <property type="project" value="TreeGrafter"/>
</dbReference>
<evidence type="ECO:0000256" key="4">
    <source>
        <dbReference type="ARBA" id="ARBA00022691"/>
    </source>
</evidence>
<dbReference type="Proteomes" id="UP000596660">
    <property type="component" value="Unplaced"/>
</dbReference>
<accession>A0A803MS12</accession>
<comment type="catalytic activity">
    <reaction evidence="5">
        <text>guanosine(9) in tRNA + S-adenosyl-L-methionine = N(1)-methylguanosine(9) in tRNA + S-adenosyl-L-homocysteine + H(+)</text>
        <dbReference type="Rhea" id="RHEA:43156"/>
        <dbReference type="Rhea" id="RHEA-COMP:10367"/>
        <dbReference type="Rhea" id="RHEA-COMP:10368"/>
        <dbReference type="ChEBI" id="CHEBI:15378"/>
        <dbReference type="ChEBI" id="CHEBI:57856"/>
        <dbReference type="ChEBI" id="CHEBI:59789"/>
        <dbReference type="ChEBI" id="CHEBI:73542"/>
        <dbReference type="ChEBI" id="CHEBI:74269"/>
        <dbReference type="EC" id="2.1.1.221"/>
    </reaction>
</comment>
<evidence type="ECO:0000259" key="7">
    <source>
        <dbReference type="PROSITE" id="PS51675"/>
    </source>
</evidence>
<dbReference type="CDD" id="cd18089">
    <property type="entry name" value="SPOUT_Trm10-like"/>
    <property type="match status" value="1"/>
</dbReference>
<dbReference type="EnsemblPlants" id="AUR62034063-RA">
    <property type="protein sequence ID" value="AUR62034063-RA:cds"/>
    <property type="gene ID" value="AUR62034063"/>
</dbReference>
<keyword evidence="4" id="KW-0949">S-adenosyl-L-methionine</keyword>
<evidence type="ECO:0000313" key="9">
    <source>
        <dbReference type="Proteomes" id="UP000596660"/>
    </source>
</evidence>
<dbReference type="PANTHER" id="PTHR13563:SF13">
    <property type="entry name" value="TRNA METHYLTRANSFERASE 10 HOMOLOG A"/>
    <property type="match status" value="1"/>
</dbReference>
<keyword evidence="3" id="KW-0808">Transferase</keyword>
<dbReference type="GO" id="GO:0005634">
    <property type="term" value="C:nucleus"/>
    <property type="evidence" value="ECO:0007669"/>
    <property type="project" value="TreeGrafter"/>
</dbReference>
<dbReference type="AlphaFoldDB" id="A0A803MS12"/>
<dbReference type="PROSITE" id="PS51675">
    <property type="entry name" value="SAM_MT_TRM10"/>
    <property type="match status" value="1"/>
</dbReference>
<feature type="region of interest" description="Disordered" evidence="6">
    <location>
        <begin position="155"/>
        <end position="232"/>
    </location>
</feature>
<reference evidence="8" key="2">
    <citation type="submission" date="2021-03" db="UniProtKB">
        <authorList>
            <consortium name="EnsemblPlants"/>
        </authorList>
    </citation>
    <scope>IDENTIFICATION</scope>
</reference>
<proteinExistence type="predicted"/>
<dbReference type="InterPro" id="IPR007356">
    <property type="entry name" value="tRNA_m1G_MeTrfase_euk"/>
</dbReference>
<dbReference type="PANTHER" id="PTHR13563">
    <property type="entry name" value="TRNA (GUANINE-9-) METHYLTRANSFERASE"/>
    <property type="match status" value="1"/>
</dbReference>
<organism evidence="8 9">
    <name type="scientific">Chenopodium quinoa</name>
    <name type="common">Quinoa</name>
    <dbReference type="NCBI Taxonomy" id="63459"/>
    <lineage>
        <taxon>Eukaryota</taxon>
        <taxon>Viridiplantae</taxon>
        <taxon>Streptophyta</taxon>
        <taxon>Embryophyta</taxon>
        <taxon>Tracheophyta</taxon>
        <taxon>Spermatophyta</taxon>
        <taxon>Magnoliopsida</taxon>
        <taxon>eudicotyledons</taxon>
        <taxon>Gunneridae</taxon>
        <taxon>Pentapetalae</taxon>
        <taxon>Caryophyllales</taxon>
        <taxon>Chenopodiaceae</taxon>
        <taxon>Chenopodioideae</taxon>
        <taxon>Atripliceae</taxon>
        <taxon>Chenopodium</taxon>
    </lineage>
</organism>
<keyword evidence="2" id="KW-0489">Methyltransferase</keyword>
<evidence type="ECO:0000256" key="6">
    <source>
        <dbReference type="SAM" id="MobiDB-lite"/>
    </source>
</evidence>
<dbReference type="GO" id="GO:0000049">
    <property type="term" value="F:tRNA binding"/>
    <property type="evidence" value="ECO:0007669"/>
    <property type="project" value="TreeGrafter"/>
</dbReference>
<dbReference type="GO" id="GO:0052905">
    <property type="term" value="F:tRNA (guanosine(9)-N1)-methyltransferase activity"/>
    <property type="evidence" value="ECO:0007669"/>
    <property type="project" value="UniProtKB-EC"/>
</dbReference>
<name>A0A803MS12_CHEQI</name>
<sequence length="232" mass="26497">MYCYAVNNRCTSPGHLWLTGCEGNMGSHLNRIPGFDKWLIEKEKQSYIEALQDQKENLVYLTADAETILDDLDPKKIYIIGGLVDRNRWKGLTMKKAEEQGVQAAKLPIGNYLKMSSSQVLTVNQVVEILLRYLEMKDWKAAFFQVIPQRKRCDTDLGDHDKELEGDGKLENDSCAENQKKMKLSETDSEGSEREVENGENVKDNVSKLREDTDSEASKREIEVDKSEKEDV</sequence>
<evidence type="ECO:0000256" key="2">
    <source>
        <dbReference type="ARBA" id="ARBA00022603"/>
    </source>
</evidence>